<dbReference type="PANTHER" id="PTHR12829">
    <property type="entry name" value="N6-ADENOSINE-METHYLTRANSFERASE"/>
    <property type="match status" value="1"/>
</dbReference>
<dbReference type="InterPro" id="IPR007757">
    <property type="entry name" value="MT-A70-like"/>
</dbReference>
<keyword evidence="2" id="KW-0808">Transferase</keyword>
<dbReference type="PROSITE" id="PS51143">
    <property type="entry name" value="MT_A70"/>
    <property type="match status" value="1"/>
</dbReference>
<dbReference type="PANTHER" id="PTHR12829:SF7">
    <property type="entry name" value="N6-ADENOSINE-METHYLTRANSFERASE CATALYTIC SUBUNIT"/>
    <property type="match status" value="1"/>
</dbReference>
<keyword evidence="5" id="KW-0175">Coiled coil</keyword>
<dbReference type="AlphaFoldDB" id="A0A4U1IDJ6"/>
<feature type="coiled-coil region" evidence="5">
    <location>
        <begin position="183"/>
        <end position="218"/>
    </location>
</feature>
<organism evidence="6 7">
    <name type="scientific">Trinickia terrae</name>
    <dbReference type="NCBI Taxonomy" id="2571161"/>
    <lineage>
        <taxon>Bacteria</taxon>
        <taxon>Pseudomonadati</taxon>
        <taxon>Pseudomonadota</taxon>
        <taxon>Betaproteobacteria</taxon>
        <taxon>Burkholderiales</taxon>
        <taxon>Burkholderiaceae</taxon>
        <taxon>Trinickia</taxon>
    </lineage>
</organism>
<dbReference type="PROSITE" id="PS00092">
    <property type="entry name" value="N6_MTASE"/>
    <property type="match status" value="1"/>
</dbReference>
<comment type="caution">
    <text evidence="6">The sequence shown here is derived from an EMBL/GenBank/DDBJ whole genome shotgun (WGS) entry which is preliminary data.</text>
</comment>
<evidence type="ECO:0000256" key="4">
    <source>
        <dbReference type="PROSITE-ProRule" id="PRU00489"/>
    </source>
</evidence>
<dbReference type="InterPro" id="IPR029063">
    <property type="entry name" value="SAM-dependent_MTases_sf"/>
</dbReference>
<dbReference type="GO" id="GO:0003676">
    <property type="term" value="F:nucleic acid binding"/>
    <property type="evidence" value="ECO:0007669"/>
    <property type="project" value="InterPro"/>
</dbReference>
<reference evidence="6 7" key="1">
    <citation type="submission" date="2019-04" db="EMBL/GenBank/DDBJ databases">
        <title>Trinickia sp. 7GSK02, isolated from subtropical forest soil.</title>
        <authorList>
            <person name="Gao Z.-H."/>
            <person name="Qiu L.-H."/>
        </authorList>
    </citation>
    <scope>NUCLEOTIDE SEQUENCE [LARGE SCALE GENOMIC DNA]</scope>
    <source>
        <strain evidence="6 7">7GSK02</strain>
    </source>
</reference>
<evidence type="ECO:0000256" key="5">
    <source>
        <dbReference type="SAM" id="Coils"/>
    </source>
</evidence>
<dbReference type="SUPFAM" id="SSF110849">
    <property type="entry name" value="ParB/Sulfiredoxin"/>
    <property type="match status" value="1"/>
</dbReference>
<evidence type="ECO:0000313" key="7">
    <source>
        <dbReference type="Proteomes" id="UP000305539"/>
    </source>
</evidence>
<dbReference type="Pfam" id="PF05063">
    <property type="entry name" value="MT-A70"/>
    <property type="match status" value="1"/>
</dbReference>
<dbReference type="RefSeq" id="WP_136892746.1">
    <property type="nucleotide sequence ID" value="NZ_SWJE01000002.1"/>
</dbReference>
<keyword evidence="3" id="KW-0949">S-adenosyl-L-methionine</keyword>
<evidence type="ECO:0000256" key="2">
    <source>
        <dbReference type="ARBA" id="ARBA00022679"/>
    </source>
</evidence>
<dbReference type="InterPro" id="IPR036086">
    <property type="entry name" value="ParB/Sulfiredoxin_sf"/>
</dbReference>
<accession>A0A4U1IDJ6</accession>
<sequence length="432" mass="47954">MEVINHDVSIYEQFEVHGAAGVFPNMTNEEFWQLKNDIKKHGQRMPILVYHDKIIDGRQRLRACRELGINPVYLAVPHLDMPVLSFIVSQNLHRRHLSDSQRAMVAARLTNTGVGANQHTAQAVSQKQAAAGLHVSVDSVQRAGKVIRSGHDGLIEAVDSGRLDVSNAAAVITLSQDELDKLVSESAEKLNEAAKKARKEESEKKRKLQANAVQAIRNLNRPFDHPVGPFNVIYADPPWDYMAETTLGYPTMATSEICDLLRDSASVADDAALFLWVPASLVGDGLKVIEAWGFRYITQAIWHKGAGGMGQYFRVNHEVLLFGLRGHRMPTVAAESRCASVFQFDRRMHSQKPDEFYGVIERMYPELPKMELFRRGVSRDGWYSWGNEVQHGPAVPLGQQIVDAMAIEPVAGELVEMAEAGDAVNDLGQEAA</sequence>
<protein>
    <submittedName>
        <fullName evidence="6">S-adenosylmethionine-binding protein</fullName>
    </submittedName>
</protein>
<evidence type="ECO:0000256" key="3">
    <source>
        <dbReference type="ARBA" id="ARBA00022691"/>
    </source>
</evidence>
<proteinExistence type="inferred from homology"/>
<dbReference type="Gene3D" id="3.90.1530.10">
    <property type="entry name" value="Conserved hypothetical protein from pyrococcus furiosus pfu- 392566-001, ParB domain"/>
    <property type="match status" value="1"/>
</dbReference>
<evidence type="ECO:0000313" key="6">
    <source>
        <dbReference type="EMBL" id="TKC91711.1"/>
    </source>
</evidence>
<dbReference type="EMBL" id="SWJE01000002">
    <property type="protein sequence ID" value="TKC91711.1"/>
    <property type="molecule type" value="Genomic_DNA"/>
</dbReference>
<keyword evidence="1" id="KW-0489">Methyltransferase</keyword>
<dbReference type="GO" id="GO:0008168">
    <property type="term" value="F:methyltransferase activity"/>
    <property type="evidence" value="ECO:0007669"/>
    <property type="project" value="UniProtKB-KW"/>
</dbReference>
<keyword evidence="7" id="KW-1185">Reference proteome</keyword>
<dbReference type="Proteomes" id="UP000305539">
    <property type="component" value="Unassembled WGS sequence"/>
</dbReference>
<dbReference type="SUPFAM" id="SSF53335">
    <property type="entry name" value="S-adenosyl-L-methionine-dependent methyltransferases"/>
    <property type="match status" value="1"/>
</dbReference>
<dbReference type="GO" id="GO:0032259">
    <property type="term" value="P:methylation"/>
    <property type="evidence" value="ECO:0007669"/>
    <property type="project" value="UniProtKB-KW"/>
</dbReference>
<gene>
    <name evidence="6" type="ORF">FAZ69_04525</name>
</gene>
<dbReference type="Gene3D" id="1.10.10.2830">
    <property type="match status" value="1"/>
</dbReference>
<name>A0A4U1IDJ6_9BURK</name>
<dbReference type="OrthoDB" id="6258822at2"/>
<comment type="similarity">
    <text evidence="4">Belongs to the MT-A70-like family.</text>
</comment>
<evidence type="ECO:0000256" key="1">
    <source>
        <dbReference type="ARBA" id="ARBA00022603"/>
    </source>
</evidence>
<dbReference type="CDD" id="cd16404">
    <property type="entry name" value="pNOB8_ParB_N_like"/>
    <property type="match status" value="1"/>
</dbReference>
<dbReference type="InterPro" id="IPR002052">
    <property type="entry name" value="DNA_methylase_N6_adenine_CS"/>
</dbReference>